<comment type="caution">
    <text evidence="1">The sequence shown here is derived from an EMBL/GenBank/DDBJ whole genome shotgun (WGS) entry which is preliminary data.</text>
</comment>
<dbReference type="AlphaFoldDB" id="A0A9D4HMS1"/>
<protein>
    <submittedName>
        <fullName evidence="1">Uncharacterized protein</fullName>
    </submittedName>
</protein>
<sequence>MPRIIATESLSADHWNTLDTLCGVKNIIGKYVLRKFREDVTIDFLTKTRYYWDRPSDQFSLRSEINVAARVLKRNMLTTSDARQTTDKRRSQKLIMLCSGELKMSATFSS</sequence>
<reference evidence="1" key="2">
    <citation type="submission" date="2020-11" db="EMBL/GenBank/DDBJ databases">
        <authorList>
            <person name="McCartney M.A."/>
            <person name="Auch B."/>
            <person name="Kono T."/>
            <person name="Mallez S."/>
            <person name="Becker A."/>
            <person name="Gohl D.M."/>
            <person name="Silverstein K.A.T."/>
            <person name="Koren S."/>
            <person name="Bechman K.B."/>
            <person name="Herman A."/>
            <person name="Abrahante J.E."/>
            <person name="Garbe J."/>
        </authorList>
    </citation>
    <scope>NUCLEOTIDE SEQUENCE</scope>
    <source>
        <strain evidence="1">Duluth1</strain>
        <tissue evidence="1">Whole animal</tissue>
    </source>
</reference>
<organism evidence="1 2">
    <name type="scientific">Dreissena polymorpha</name>
    <name type="common">Zebra mussel</name>
    <name type="synonym">Mytilus polymorpha</name>
    <dbReference type="NCBI Taxonomy" id="45954"/>
    <lineage>
        <taxon>Eukaryota</taxon>
        <taxon>Metazoa</taxon>
        <taxon>Spiralia</taxon>
        <taxon>Lophotrochozoa</taxon>
        <taxon>Mollusca</taxon>
        <taxon>Bivalvia</taxon>
        <taxon>Autobranchia</taxon>
        <taxon>Heteroconchia</taxon>
        <taxon>Euheterodonta</taxon>
        <taxon>Imparidentia</taxon>
        <taxon>Neoheterodontei</taxon>
        <taxon>Myida</taxon>
        <taxon>Dreissenoidea</taxon>
        <taxon>Dreissenidae</taxon>
        <taxon>Dreissena</taxon>
    </lineage>
</organism>
<name>A0A9D4HMS1_DREPO</name>
<accession>A0A9D4HMS1</accession>
<reference evidence="1" key="1">
    <citation type="journal article" date="2019" name="bioRxiv">
        <title>The Genome of the Zebra Mussel, Dreissena polymorpha: A Resource for Invasive Species Research.</title>
        <authorList>
            <person name="McCartney M.A."/>
            <person name="Auch B."/>
            <person name="Kono T."/>
            <person name="Mallez S."/>
            <person name="Zhang Y."/>
            <person name="Obille A."/>
            <person name="Becker A."/>
            <person name="Abrahante J.E."/>
            <person name="Garbe J."/>
            <person name="Badalamenti J.P."/>
            <person name="Herman A."/>
            <person name="Mangelson H."/>
            <person name="Liachko I."/>
            <person name="Sullivan S."/>
            <person name="Sone E.D."/>
            <person name="Koren S."/>
            <person name="Silverstein K.A.T."/>
            <person name="Beckman K.B."/>
            <person name="Gohl D.M."/>
        </authorList>
    </citation>
    <scope>NUCLEOTIDE SEQUENCE</scope>
    <source>
        <strain evidence="1">Duluth1</strain>
        <tissue evidence="1">Whole animal</tissue>
    </source>
</reference>
<proteinExistence type="predicted"/>
<evidence type="ECO:0000313" key="2">
    <source>
        <dbReference type="Proteomes" id="UP000828390"/>
    </source>
</evidence>
<gene>
    <name evidence="1" type="ORF">DPMN_050863</name>
</gene>
<evidence type="ECO:0000313" key="1">
    <source>
        <dbReference type="EMBL" id="KAH3725034.1"/>
    </source>
</evidence>
<dbReference type="Proteomes" id="UP000828390">
    <property type="component" value="Unassembled WGS sequence"/>
</dbReference>
<dbReference type="EMBL" id="JAIWYP010000012">
    <property type="protein sequence ID" value="KAH3725034.1"/>
    <property type="molecule type" value="Genomic_DNA"/>
</dbReference>
<keyword evidence="2" id="KW-1185">Reference proteome</keyword>